<dbReference type="EMBL" id="MK814699">
    <property type="protein sequence ID" value="QCI07569.1"/>
    <property type="molecule type" value="Genomic_DNA"/>
</dbReference>
<proteinExistence type="predicted"/>
<accession>A0A4D6WV87</accession>
<reference evidence="1" key="1">
    <citation type="journal article" date="2019" name="Mol. Phylogenet. Evol.">
        <title>Morphological evolution and classification of the red algal order Ceramiales inferred using plastid phylogenomics.</title>
        <authorList>
            <person name="Diaz-Tapia P."/>
            <person name="Pasella M.M."/>
            <person name="Verbruggen H."/>
            <person name="Maggs C.A."/>
        </authorList>
    </citation>
    <scope>NUCLEOTIDE SEQUENCE</scope>
    <source>
        <strain evidence="1">PD2930</strain>
    </source>
</reference>
<dbReference type="AlphaFoldDB" id="A0A4D6WV87"/>
<evidence type="ECO:0000313" key="1">
    <source>
        <dbReference type="EMBL" id="QCI07569.1"/>
    </source>
</evidence>
<name>A0A4D6WV87_9FLOR</name>
<dbReference type="Gene3D" id="3.10.20.310">
    <property type="entry name" value="membrane protein fhac"/>
    <property type="match status" value="1"/>
</dbReference>
<sequence>MFFIFIKTTDNYINTCSLNSSNLAFNINYLYNSKIQNFSHTLFNKYLLLHNQHLLKKNFTGQINIFAKYMILNIKQEKLNISFIKNLKQTGYFSVIDHCIIYTKNYKYIILKLYWNPILKKVKIYQYNKLKIPKHLLIKLFATQIGIPINYINIRSSLNEINQWYKFRGLLLYKVMCFKSSEGNELHIKILESKIINHISQHEIIAEDNSKKNNLIRFNRLIKRELLSYSDNIINFHKLNLDIKKINNKYNLNTIRYKIENNINSSRIIILYSLLNHKQIGFDIYKILKLSYKIYKYCTHSSFKYIFSTNLKSYISSILYSLIKIYELTWIICKKNFKDNYKVLNIVFNKIHYIANLTQYKYYTIYSVYIQKNHLYQLIKSIKFQYLIDIYKFHFVIHSEYVRSIQIIQDIGINHSIYYAKEYFLFTYNQYFQNQKIRSSKKIESTNASSVLVLNIQINQQYKYLFRHQITNKQRIVQLYYSLFIYLNTYRIYSGTLIKYYNQYFVIYYKQLHKISKIMQINSKLQIAIKISPCYSFIEKYISSISSRLQKTYLKNFNDIAQMEYQIYISRYNYIYLSYNHVLSQKRLDTLLLFNNINDYYNNLSDKTLTIGLNIDTPIKYIPNVRLEIFLDYHKISFTGVYLKTIFEE</sequence>
<organism evidence="1">
    <name type="scientific">Nitophyllum punctatum</name>
    <dbReference type="NCBI Taxonomy" id="158729"/>
    <lineage>
        <taxon>Eukaryota</taxon>
        <taxon>Rhodophyta</taxon>
        <taxon>Florideophyceae</taxon>
        <taxon>Rhodymeniophycidae</taxon>
        <taxon>Ceramiales</taxon>
        <taxon>Delesseriaceae</taxon>
        <taxon>Nitophylloideae</taxon>
        <taxon>Nitophyllum</taxon>
    </lineage>
</organism>
<geneLocation type="plastid" evidence="1"/>
<gene>
    <name evidence="1" type="primary">orf649</name>
</gene>
<reference evidence="1" key="2">
    <citation type="submission" date="2019-04" db="EMBL/GenBank/DDBJ databases">
        <authorList>
            <person name="Pasella M."/>
        </authorList>
    </citation>
    <scope>NUCLEOTIDE SEQUENCE</scope>
    <source>
        <strain evidence="1">PD2930</strain>
    </source>
</reference>
<keyword evidence="1" id="KW-0934">Plastid</keyword>
<protein>
    <recommendedName>
        <fullName evidence="2">POTRA domain-containing protein</fullName>
    </recommendedName>
</protein>
<evidence type="ECO:0008006" key="2">
    <source>
        <dbReference type="Google" id="ProtNLM"/>
    </source>
</evidence>